<feature type="region of interest" description="Disordered" evidence="3">
    <location>
        <begin position="1"/>
        <end position="20"/>
    </location>
</feature>
<dbReference type="KEGG" id="nhy:JQS43_18975"/>
<accession>A0A895YBP0</accession>
<protein>
    <submittedName>
        <fullName evidence="6">Metallophosphoesterase</fullName>
    </submittedName>
</protein>
<dbReference type="GO" id="GO:0046872">
    <property type="term" value="F:metal ion binding"/>
    <property type="evidence" value="ECO:0007669"/>
    <property type="project" value="UniProtKB-KW"/>
</dbReference>
<evidence type="ECO:0000256" key="2">
    <source>
        <dbReference type="ARBA" id="ARBA00022801"/>
    </source>
</evidence>
<evidence type="ECO:0000256" key="1">
    <source>
        <dbReference type="ARBA" id="ARBA00022723"/>
    </source>
</evidence>
<reference evidence="6" key="1">
    <citation type="submission" date="2021-02" db="EMBL/GenBank/DDBJ databases">
        <title>Natrosporangium hydrolyticum gen. nov., sp. nov, a haloalkaliphilic actinobacterium from a soda solonchak soil.</title>
        <authorList>
            <person name="Sorokin D.Y."/>
            <person name="Khijniak T.V."/>
            <person name="Zakharycheva A.P."/>
            <person name="Boueva O.V."/>
            <person name="Ariskina E.V."/>
            <person name="Hahnke R.L."/>
            <person name="Bunk B."/>
            <person name="Sproer C."/>
            <person name="Schumann P."/>
            <person name="Evtushenko L.I."/>
            <person name="Kublanov I.V."/>
        </authorList>
    </citation>
    <scope>NUCLEOTIDE SEQUENCE</scope>
    <source>
        <strain evidence="6">DSM 106523</strain>
    </source>
</reference>
<keyword evidence="7" id="KW-1185">Reference proteome</keyword>
<dbReference type="GO" id="GO:0016020">
    <property type="term" value="C:membrane"/>
    <property type="evidence" value="ECO:0007669"/>
    <property type="project" value="GOC"/>
</dbReference>
<organism evidence="6 7">
    <name type="scientific">Natronosporangium hydrolyticum</name>
    <dbReference type="NCBI Taxonomy" id="2811111"/>
    <lineage>
        <taxon>Bacteria</taxon>
        <taxon>Bacillati</taxon>
        <taxon>Actinomycetota</taxon>
        <taxon>Actinomycetes</taxon>
        <taxon>Micromonosporales</taxon>
        <taxon>Micromonosporaceae</taxon>
        <taxon>Natronosporangium</taxon>
    </lineage>
</organism>
<keyword evidence="1" id="KW-0479">Metal-binding</keyword>
<evidence type="ECO:0000256" key="4">
    <source>
        <dbReference type="SAM" id="Phobius"/>
    </source>
</evidence>
<feature type="compositionally biased region" description="Acidic residues" evidence="3">
    <location>
        <begin position="522"/>
        <end position="539"/>
    </location>
</feature>
<keyword evidence="2" id="KW-0378">Hydrolase</keyword>
<keyword evidence="4" id="KW-0472">Membrane</keyword>
<dbReference type="PANTHER" id="PTHR31302:SF31">
    <property type="entry name" value="PHOSPHODIESTERASE YAEI"/>
    <property type="match status" value="1"/>
</dbReference>
<dbReference type="InterPro" id="IPR029052">
    <property type="entry name" value="Metallo-depent_PP-like"/>
</dbReference>
<dbReference type="RefSeq" id="WP_239675741.1">
    <property type="nucleotide sequence ID" value="NZ_CP070499.1"/>
</dbReference>
<dbReference type="InterPro" id="IPR051158">
    <property type="entry name" value="Metallophosphoesterase_sf"/>
</dbReference>
<dbReference type="EMBL" id="CP070499">
    <property type="protein sequence ID" value="QSB13642.1"/>
    <property type="molecule type" value="Genomic_DNA"/>
</dbReference>
<proteinExistence type="predicted"/>
<dbReference type="InterPro" id="IPR004843">
    <property type="entry name" value="Calcineurin-like_PHP"/>
</dbReference>
<dbReference type="AlphaFoldDB" id="A0A895YBP0"/>
<dbReference type="CDD" id="cd00838">
    <property type="entry name" value="MPP_superfamily"/>
    <property type="match status" value="1"/>
</dbReference>
<evidence type="ECO:0000256" key="3">
    <source>
        <dbReference type="SAM" id="MobiDB-lite"/>
    </source>
</evidence>
<dbReference type="Proteomes" id="UP000662857">
    <property type="component" value="Chromosome"/>
</dbReference>
<keyword evidence="4" id="KW-1133">Transmembrane helix</keyword>
<evidence type="ECO:0000259" key="5">
    <source>
        <dbReference type="Pfam" id="PF00149"/>
    </source>
</evidence>
<feature type="domain" description="Calcineurin-like phosphoesterase" evidence="5">
    <location>
        <begin position="261"/>
        <end position="430"/>
    </location>
</feature>
<dbReference type="GO" id="GO:0008758">
    <property type="term" value="F:UDP-2,3-diacylglucosamine hydrolase activity"/>
    <property type="evidence" value="ECO:0007669"/>
    <property type="project" value="TreeGrafter"/>
</dbReference>
<evidence type="ECO:0000313" key="6">
    <source>
        <dbReference type="EMBL" id="QSB13642.1"/>
    </source>
</evidence>
<dbReference type="SUPFAM" id="SSF56300">
    <property type="entry name" value="Metallo-dependent phosphatases"/>
    <property type="match status" value="1"/>
</dbReference>
<name>A0A895YBP0_9ACTN</name>
<gene>
    <name evidence="6" type="ORF">JQS43_18975</name>
</gene>
<dbReference type="Gene3D" id="3.60.21.10">
    <property type="match status" value="1"/>
</dbReference>
<dbReference type="PANTHER" id="PTHR31302">
    <property type="entry name" value="TRANSMEMBRANE PROTEIN WITH METALLOPHOSPHOESTERASE DOMAIN-RELATED"/>
    <property type="match status" value="1"/>
</dbReference>
<feature type="compositionally biased region" description="Low complexity" evidence="3">
    <location>
        <begin position="540"/>
        <end position="550"/>
    </location>
</feature>
<feature type="transmembrane region" description="Helical" evidence="4">
    <location>
        <begin position="174"/>
        <end position="195"/>
    </location>
</feature>
<feature type="region of interest" description="Disordered" evidence="3">
    <location>
        <begin position="509"/>
        <end position="550"/>
    </location>
</feature>
<sequence>MSDVTDSTDGPLGEQPEPAGRRWLRRSRAALEAVARPDRRVVAGALVLLVAIVGSVLGVLLGARTGVEVGPFNAELRVTPSVNGETSVLIPPLGSLHVDTHDGPAHLTLQLGSLDQARTQVMIDDPGGVTRAVETVADDVMDGVIQLGFGTLGAAVLGSMVLAALVFRDTRRVAWAGGVSLALVLSSFGTAAATLRPDAIEEPRFEGLLINAPALIGDVQQIADDYQRYTDNLQSMVENVSTLYTAASTLEAFQPDDSMTRVLHVADLHLNPAAWPVMRTVVEQYGIDFIIDCGDIVDWGTGPESQYLDSIRLMGVPYVFVRGNHDSQLTQEAVAAQPNAIVLDDDITTVSGITVAGIGDPRFTPDQRTGPFSEEELAAVRQEVTDSGGVLADTILAYDEPVQIAAVHDPVAAELLDGVVPTVLAGHAHSRWVGPVVEWPVAEEPPPLEPGQTRLMVQGSTGGAGLRGLEGEHPDPLALTVLYYNDEQQLAAYDDISIGGHGLSEASVQRHQVPVPGGDAPAADDEAPAGEAPDDEAATGEEPAPTGPAD</sequence>
<dbReference type="GO" id="GO:0009245">
    <property type="term" value="P:lipid A biosynthetic process"/>
    <property type="evidence" value="ECO:0007669"/>
    <property type="project" value="TreeGrafter"/>
</dbReference>
<feature type="transmembrane region" description="Helical" evidence="4">
    <location>
        <begin position="144"/>
        <end position="167"/>
    </location>
</feature>
<dbReference type="Pfam" id="PF00149">
    <property type="entry name" value="Metallophos"/>
    <property type="match status" value="1"/>
</dbReference>
<keyword evidence="4" id="KW-0812">Transmembrane</keyword>
<feature type="transmembrane region" description="Helical" evidence="4">
    <location>
        <begin position="41"/>
        <end position="63"/>
    </location>
</feature>
<evidence type="ECO:0000313" key="7">
    <source>
        <dbReference type="Proteomes" id="UP000662857"/>
    </source>
</evidence>